<organism evidence="1 2">
    <name type="scientific">Paenibacillus ginsengarvi</name>
    <dbReference type="NCBI Taxonomy" id="400777"/>
    <lineage>
        <taxon>Bacteria</taxon>
        <taxon>Bacillati</taxon>
        <taxon>Bacillota</taxon>
        <taxon>Bacilli</taxon>
        <taxon>Bacillales</taxon>
        <taxon>Paenibacillaceae</taxon>
        <taxon>Paenibacillus</taxon>
    </lineage>
</organism>
<dbReference type="EMBL" id="RBAH01000004">
    <property type="protein sequence ID" value="RKN85518.1"/>
    <property type="molecule type" value="Genomic_DNA"/>
</dbReference>
<comment type="caution">
    <text evidence="1">The sequence shown here is derived from an EMBL/GenBank/DDBJ whole genome shotgun (WGS) entry which is preliminary data.</text>
</comment>
<evidence type="ECO:0000313" key="2">
    <source>
        <dbReference type="Proteomes" id="UP000282311"/>
    </source>
</evidence>
<sequence>MPKEKNNSEKDEEKLNTDYRVRELAPDFVKLYESPDPATVFTYSPGITVLPSGRLVATLDLGGPGVAGLPGCKGELEPGKPWQGKVFTSDDEGRTWIHRTDFPFIHARPFAAGGSVYVLGHRNDLMIIRSDDGGDTWSEPAALTQGEKWHQAPANVHYAKGNVYMVMEKMTDPAYKGWGVSVLAPVLMRASVSADLTRRDSWTFASELGFRDAIDEDTLDGFGVPFYKVAPGTIARIAPARPAVRIGWLETNVVQFTDPNHYFHDPAGRTFHLWMRAHTGGTGFANVAKAVENEDGTITTMLETVPSGKTIAFVPCPGGQMKFHILYDEVSRLYWLLSSQSTDSMTRAELLPPERFDLPYNERQRLQLHFSRNCIDWCFAGLVAKADHPKMSRHYASMAILGDDLLVLSRSGDERALTSHNGNFISFHRIRDFRQLVY</sequence>
<dbReference type="Proteomes" id="UP000282311">
    <property type="component" value="Unassembled WGS sequence"/>
</dbReference>
<dbReference type="SUPFAM" id="SSF50939">
    <property type="entry name" value="Sialidases"/>
    <property type="match status" value="1"/>
</dbReference>
<keyword evidence="2" id="KW-1185">Reference proteome</keyword>
<gene>
    <name evidence="1" type="ORF">D7M11_07470</name>
</gene>
<reference evidence="1 2" key="1">
    <citation type="journal article" date="2007" name="Int. J. Syst. Evol. Microbiol.">
        <title>Paenibacillus ginsengarvi sp. nov., isolated from soil from ginseng cultivation.</title>
        <authorList>
            <person name="Yoon M.H."/>
            <person name="Ten L.N."/>
            <person name="Im W.T."/>
        </authorList>
    </citation>
    <scope>NUCLEOTIDE SEQUENCE [LARGE SCALE GENOMIC DNA]</scope>
    <source>
        <strain evidence="1 2">KCTC 13059</strain>
    </source>
</reference>
<dbReference type="Gene3D" id="2.120.10.10">
    <property type="match status" value="1"/>
</dbReference>
<proteinExistence type="predicted"/>
<evidence type="ECO:0000313" key="1">
    <source>
        <dbReference type="EMBL" id="RKN85518.1"/>
    </source>
</evidence>
<protein>
    <submittedName>
        <fullName evidence="1">Exo-alpha-sialidase</fullName>
    </submittedName>
</protein>
<dbReference type="AlphaFoldDB" id="A0A3B0CL88"/>
<name>A0A3B0CL88_9BACL</name>
<dbReference type="CDD" id="cd15482">
    <property type="entry name" value="Sialidase_non-viral"/>
    <property type="match status" value="2"/>
</dbReference>
<accession>A0A3B0CL88</accession>
<dbReference type="InterPro" id="IPR036278">
    <property type="entry name" value="Sialidase_sf"/>
</dbReference>